<reference evidence="2 3" key="1">
    <citation type="journal article" date="2017" name="Infect. Genet. Evol.">
        <title>Comparative genome analysis of fish pathogen Flavobacterium columnare reveals extensive sequence diversity within the species.</title>
        <authorList>
            <person name="Kayansamruaj P."/>
            <person name="Dong H.T."/>
            <person name="Hirono I."/>
            <person name="Kondo H."/>
            <person name="Senapin S."/>
            <person name="Rodkhum C."/>
        </authorList>
    </citation>
    <scope>NUCLEOTIDE SEQUENCE [LARGE SCALE GENOMIC DNA]</scope>
    <source>
        <strain evidence="2 3">1214</strain>
    </source>
</reference>
<dbReference type="EMBL" id="MTCY01000033">
    <property type="protein sequence ID" value="OWP75954.1"/>
    <property type="molecule type" value="Genomic_DNA"/>
</dbReference>
<evidence type="ECO:0000259" key="1">
    <source>
        <dbReference type="Pfam" id="PF18925"/>
    </source>
</evidence>
<dbReference type="AlphaFoldDB" id="A0A246G990"/>
<sequence>MVKKSSNSNVIIRLVRKWQTNNSTIGEFTIDGSDIKGYMLEEKGPDTTLSGIERRIPIGTYNLVWHYGSKFKGVLKVYNNQVSQDRAILIHAGNTALQTEGCILPGSIRDKDFVGDSRKKLKEIINYVKEKGIEGAKLIITENYE</sequence>
<organism evidence="2 3">
    <name type="scientific">Flavobacterium columnare</name>
    <dbReference type="NCBI Taxonomy" id="996"/>
    <lineage>
        <taxon>Bacteria</taxon>
        <taxon>Pseudomonadati</taxon>
        <taxon>Bacteroidota</taxon>
        <taxon>Flavobacteriia</taxon>
        <taxon>Flavobacteriales</taxon>
        <taxon>Flavobacteriaceae</taxon>
        <taxon>Flavobacterium</taxon>
    </lineage>
</organism>
<accession>A0A246G990</accession>
<name>A0A246G990_9FLAO</name>
<dbReference type="InterPro" id="IPR043732">
    <property type="entry name" value="DUF5675"/>
</dbReference>
<dbReference type="Pfam" id="PF18925">
    <property type="entry name" value="DUF5675"/>
    <property type="match status" value="1"/>
</dbReference>
<comment type="caution">
    <text evidence="2">The sequence shown here is derived from an EMBL/GenBank/DDBJ whole genome shotgun (WGS) entry which is preliminary data.</text>
</comment>
<protein>
    <recommendedName>
        <fullName evidence="1">DUF5675 domain-containing protein</fullName>
    </recommendedName>
</protein>
<evidence type="ECO:0000313" key="3">
    <source>
        <dbReference type="Proteomes" id="UP000198034"/>
    </source>
</evidence>
<proteinExistence type="predicted"/>
<evidence type="ECO:0000313" key="2">
    <source>
        <dbReference type="EMBL" id="OWP75954.1"/>
    </source>
</evidence>
<dbReference type="Proteomes" id="UP000198034">
    <property type="component" value="Unassembled WGS sequence"/>
</dbReference>
<feature type="domain" description="DUF5675" evidence="1">
    <location>
        <begin position="14"/>
        <end position="129"/>
    </location>
</feature>
<gene>
    <name evidence="2" type="ORF">BWK62_10755</name>
</gene>